<evidence type="ECO:0000256" key="4">
    <source>
        <dbReference type="PIRSR" id="PIRSR600223-1"/>
    </source>
</evidence>
<feature type="compositionally biased region" description="Low complexity" evidence="5">
    <location>
        <begin position="1829"/>
        <end position="1840"/>
    </location>
</feature>
<organism evidence="7 8">
    <name type="scientific">Ancylostoma ceylanicum</name>
    <dbReference type="NCBI Taxonomy" id="53326"/>
    <lineage>
        <taxon>Eukaryota</taxon>
        <taxon>Metazoa</taxon>
        <taxon>Ecdysozoa</taxon>
        <taxon>Nematoda</taxon>
        <taxon>Chromadorea</taxon>
        <taxon>Rhabditida</taxon>
        <taxon>Rhabditina</taxon>
        <taxon>Rhabditomorpha</taxon>
        <taxon>Strongyloidea</taxon>
        <taxon>Ancylostomatidae</taxon>
        <taxon>Ancylostomatinae</taxon>
        <taxon>Ancylostoma</taxon>
    </lineage>
</organism>
<dbReference type="GO" id="GO:0032012">
    <property type="term" value="P:regulation of ARF protein signal transduction"/>
    <property type="evidence" value="ECO:0007669"/>
    <property type="project" value="InterPro"/>
</dbReference>
<dbReference type="CDD" id="cd06530">
    <property type="entry name" value="S26_SPase_I"/>
    <property type="match status" value="1"/>
</dbReference>
<evidence type="ECO:0000256" key="3">
    <source>
        <dbReference type="ARBA" id="ARBA00022927"/>
    </source>
</evidence>
<proteinExistence type="predicted"/>
<dbReference type="InterPro" id="IPR019533">
    <property type="entry name" value="Peptidase_S26"/>
</dbReference>
<dbReference type="GO" id="GO:0012505">
    <property type="term" value="C:endomembrane system"/>
    <property type="evidence" value="ECO:0007669"/>
    <property type="project" value="UniProtKB-ARBA"/>
</dbReference>
<keyword evidence="2" id="KW-0813">Transport</keyword>
<dbReference type="InterPro" id="IPR035999">
    <property type="entry name" value="Sec7_dom_sf"/>
</dbReference>
<dbReference type="GO" id="GO:0005085">
    <property type="term" value="F:guanyl-nucleotide exchange factor activity"/>
    <property type="evidence" value="ECO:0007669"/>
    <property type="project" value="InterPro"/>
</dbReference>
<dbReference type="FunFam" id="2.10.109.10:FF:000039">
    <property type="entry name" value="Inner Mitochondrial Membrane Protease"/>
    <property type="match status" value="1"/>
</dbReference>
<dbReference type="InterPro" id="IPR000904">
    <property type="entry name" value="Sec7_dom"/>
</dbReference>
<reference evidence="7 8" key="1">
    <citation type="submission" date="2013-05" db="EMBL/GenBank/DDBJ databases">
        <title>Draft genome of the parasitic nematode Anyclostoma ceylanicum.</title>
        <authorList>
            <person name="Mitreva M."/>
        </authorList>
    </citation>
    <scope>NUCLEOTIDE SEQUENCE [LARGE SCALE GENOMIC DNA]</scope>
</reference>
<dbReference type="SUPFAM" id="SSF51306">
    <property type="entry name" value="LexA/Signal peptidase"/>
    <property type="match status" value="1"/>
</dbReference>
<dbReference type="Gene3D" id="1.10.220.20">
    <property type="match status" value="1"/>
</dbReference>
<dbReference type="Pfam" id="PF12783">
    <property type="entry name" value="Sec7-like_HUS"/>
    <property type="match status" value="1"/>
</dbReference>
<dbReference type="Gene3D" id="2.10.109.10">
    <property type="entry name" value="Umud Fragment, subunit A"/>
    <property type="match status" value="1"/>
</dbReference>
<dbReference type="Pfam" id="PF23325">
    <property type="entry name" value="TPR_28"/>
    <property type="match status" value="1"/>
</dbReference>
<dbReference type="InterPro" id="IPR036286">
    <property type="entry name" value="LexA/Signal_pep-like_sf"/>
</dbReference>
<keyword evidence="8" id="KW-1185">Reference proteome</keyword>
<dbReference type="GO" id="GO:0006465">
    <property type="term" value="P:signal peptide processing"/>
    <property type="evidence" value="ECO:0007669"/>
    <property type="project" value="InterPro"/>
</dbReference>
<dbReference type="GO" id="GO:0005737">
    <property type="term" value="C:cytoplasm"/>
    <property type="evidence" value="ECO:0007669"/>
    <property type="project" value="UniProtKB-ARBA"/>
</dbReference>
<dbReference type="PROSITE" id="PS50190">
    <property type="entry name" value="SEC7"/>
    <property type="match status" value="1"/>
</dbReference>
<dbReference type="GO" id="GO:0016020">
    <property type="term" value="C:membrane"/>
    <property type="evidence" value="ECO:0007669"/>
    <property type="project" value="InterPro"/>
</dbReference>
<feature type="active site" evidence="4">
    <location>
        <position position="43"/>
    </location>
</feature>
<dbReference type="InterPro" id="IPR056604">
    <property type="entry name" value="GBF1-like_TPR"/>
</dbReference>
<protein>
    <submittedName>
        <fullName evidence="7">Signal peptidase I</fullName>
    </submittedName>
</protein>
<evidence type="ECO:0000313" key="8">
    <source>
        <dbReference type="Proteomes" id="UP000054495"/>
    </source>
</evidence>
<evidence type="ECO:0000259" key="6">
    <source>
        <dbReference type="PROSITE" id="PS50190"/>
    </source>
</evidence>
<feature type="region of interest" description="Disordered" evidence="5">
    <location>
        <begin position="533"/>
        <end position="559"/>
    </location>
</feature>
<dbReference type="InterPro" id="IPR000223">
    <property type="entry name" value="Pept_S26A_signal_pept_1"/>
</dbReference>
<dbReference type="Pfam" id="PF16213">
    <property type="entry name" value="DCB"/>
    <property type="match status" value="1"/>
</dbReference>
<dbReference type="GO" id="GO:0015031">
    <property type="term" value="P:protein transport"/>
    <property type="evidence" value="ECO:0007669"/>
    <property type="project" value="UniProtKB-KW"/>
</dbReference>
<dbReference type="InterPro" id="IPR016024">
    <property type="entry name" value="ARM-type_fold"/>
</dbReference>
<feature type="region of interest" description="Disordered" evidence="5">
    <location>
        <begin position="1773"/>
        <end position="1796"/>
    </location>
</feature>
<dbReference type="SUPFAM" id="SSF48371">
    <property type="entry name" value="ARM repeat"/>
    <property type="match status" value="1"/>
</dbReference>
<dbReference type="Pfam" id="PF01369">
    <property type="entry name" value="Sec7"/>
    <property type="match status" value="2"/>
</dbReference>
<dbReference type="PRINTS" id="PR00727">
    <property type="entry name" value="LEADERPTASE"/>
</dbReference>
<dbReference type="SMART" id="SM00222">
    <property type="entry name" value="Sec7"/>
    <property type="match status" value="1"/>
</dbReference>
<dbReference type="Proteomes" id="UP000054495">
    <property type="component" value="Unassembled WGS sequence"/>
</dbReference>
<comment type="subunit">
    <text evidence="1">Heterodimer of 2 subunits, IMMPL1 and IMMPL2.</text>
</comment>
<accession>A0A0D6LH16</accession>
<dbReference type="GO" id="GO:0004252">
    <property type="term" value="F:serine-type endopeptidase activity"/>
    <property type="evidence" value="ECO:0007669"/>
    <property type="project" value="InterPro"/>
</dbReference>
<dbReference type="PANTHER" id="PTHR10663:SF388">
    <property type="entry name" value="GOLGI-SPECIFIC BREFELDIN A-RESISTANCE GUANINE NUCLEOTIDE EXCHANGE FACTOR 1"/>
    <property type="match status" value="1"/>
</dbReference>
<feature type="domain" description="SEC7" evidence="6">
    <location>
        <begin position="841"/>
        <end position="1082"/>
    </location>
</feature>
<feature type="compositionally biased region" description="Basic and acidic residues" evidence="5">
    <location>
        <begin position="1415"/>
        <end position="1427"/>
    </location>
</feature>
<dbReference type="EMBL" id="KE125124">
    <property type="protein sequence ID" value="EPB71264.1"/>
    <property type="molecule type" value="Genomic_DNA"/>
</dbReference>
<feature type="compositionally biased region" description="Polar residues" evidence="5">
    <location>
        <begin position="1841"/>
        <end position="1860"/>
    </location>
</feature>
<feature type="region of interest" description="Disordered" evidence="5">
    <location>
        <begin position="415"/>
        <end position="460"/>
    </location>
</feature>
<sequence length="1934" mass="212558">MTSSRIFPKKSFFRYATGAGVFYCVAHTIARHVGELVICSGPSMLPTIQDGDLVLAERLSVTSGNIHRGDIVGCLSPHEPEQLLCKRVIAKESDHVDSELLPSRRVPRGHVFLQGDNQIASTDSRHFGPVPAGLVQIRLCLRIWPVSRFGWLSNHWFWESEEDIKRNAKDNTPSSRFYPRSDDILILPFLPDAMAVNGVYIVLGEANTVVALLNKARRQYQLSHQPPSLEDTEPLLRNFADLKEVLNEVADLGDMNPLTYLSPFLDVIKAQNTNGPITEAALSSVAKFLSYGLIDANSIKASNAVESVAYAVVHTKFIGGKSSGSDECVLFKILLVLRSLLLSPPGALLSNEAVCDMMQSCFRIVFEQHLSPLLRKAAEATLSDMTQLIFTRLPTFHEDARHPYIRKLVMNAKGEKRRRRRRRTESGAESEKDDLEVVQPAAVPKIPHVPSDLPSVESTDNLIVSETTPLTKAEGDAASLGYDLVLTTDPPCDNVTAPDVSPAEQKRIEQAEAAEEKADDADSEGEDDTLMMKETTTSRQQNVTPKEAPPADEEEDVEPAGNAVQLPYGLPCCRELLRFLIALSNPLDRQNTESMVVLGLNLLTVALEAAADHLANYSFLTPLIKDNLCRSLLQLLDTEKLPVLAATNRACFLLFESMRSQLKFQLEAYFHKLKGIVLNEQRTTSYEQKEMALESIVQLWRIPGLVTELYLNYDCDLYCSNVFEELTKLLVENAFPISGLHAHSLISLDALLVVIDTIDQNCVCRQAALVAPPVDADAKVTPALHLPVLSGFEIGQRILASGSDVSNSSPERDISGALPPKALMPSANRHAPSHSMPSMEQVIDQKKRKKIIADGTELFNQSPKKGIEFLREKGLLGADAASVVNWLRTNPQLDKKKIADYICSRKHADVRRNQPPMTVDCFKRNLSGTNGGSDFDPDMLVTMYNAIKSEEIVMPAEQTGLVKENYLWKVLLRRGESSEGHFEHAPTGWNDHDLFSLTWGPAVAALTYVFDKSENDVILQKALNGFRKCASIAAHYGMKDVFDNLVIHLCKFSTLTGSSEGHHDDNLEMQRQRSLNENVPGYQHERISLAFGENKKAQMATRTMFQLVHANGDILREGWRNMLDCLLQLFRARLLPAELTEVDDFVDEKGWVSLIRDHTDDPQPVRSESGLLSWFGLGGGASEGERKKLTPEQQNAIKVAQMVIAECRPAQLFNDSKYLTSTALSELLNALVHASQAIVEQADSHKPGSPLNGENEDALVFYLELIVTICLENKDRLSLIWLTVRRHLEWLLSTRFGRSPVLVERAVVGLLRIANRNLFRDNTVADDVLQSLSLLLRLSPKAMYVFSRQISFGLHELLRTNAANVHRREHWAVLLSLLEAAGAAALPDDVQQPENSPTIDRQAFSDGEAMSARPTTDDRGYTSDDPNRMNAETGSKMTAGGADADSAVSLNQSREWIHLDHRDARRATEDALRSLGGNAARACGFSRGSLVLRTNLGRHEPAAFLKVCDTLSFLLRDAVHVTPDNFESCVQCLRTMVEASLDGGRYAAGPLSGDAQNRLRSHIDDRMKRAKPVKTGKKELSTDVAGEESELRREEQQLTASYQQVSLQLLDLCSTLHTLAPGILAQWAKTQNDRAFLPTNMANLGASEWESCFGEVLFPLLGKLLDVFSAMDPIGMEDTRVRAMQIVAKTLLNHLSALSTLPSFPSLWLRLLDFMENYLRIDSCGNLNEAVPESLKNMLLVMASTGLFASVPGLHQMTVSRMGNVLPQLIRETLPATPPPAPPAQPEPASLTSVASASRFGGSRVQIAPAIPSPAEESLPFTTSAPVQTTTAAEATPSSAVQPPSANEPTHPQSSEQPSVPATAPVNIPLTEVVVYSGAASPASPPSPVAESPPFSTASQYSMVSSGGEAGSPPQAPPTHLILLPKQPYPQDSH</sequence>
<name>A0A0D6LH16_9BILA</name>
<feature type="region of interest" description="Disordered" evidence="5">
    <location>
        <begin position="1812"/>
        <end position="1863"/>
    </location>
</feature>
<feature type="region of interest" description="Disordered" evidence="5">
    <location>
        <begin position="802"/>
        <end position="835"/>
    </location>
</feature>
<feature type="compositionally biased region" description="Pro residues" evidence="5">
    <location>
        <begin position="1776"/>
        <end position="1786"/>
    </location>
</feature>
<dbReference type="SUPFAM" id="SSF48425">
    <property type="entry name" value="Sec7 domain"/>
    <property type="match status" value="1"/>
</dbReference>
<dbReference type="PANTHER" id="PTHR10663">
    <property type="entry name" value="GUANYL-NUCLEOTIDE EXCHANGE FACTOR"/>
    <property type="match status" value="1"/>
</dbReference>
<dbReference type="GO" id="GO:0016192">
    <property type="term" value="P:vesicle-mediated transport"/>
    <property type="evidence" value="ECO:0007669"/>
    <property type="project" value="UniProtKB-ARBA"/>
</dbReference>
<evidence type="ECO:0000256" key="5">
    <source>
        <dbReference type="SAM" id="MobiDB-lite"/>
    </source>
</evidence>
<dbReference type="Pfam" id="PF10502">
    <property type="entry name" value="Peptidase_S26"/>
    <property type="match status" value="2"/>
</dbReference>
<evidence type="ECO:0000313" key="7">
    <source>
        <dbReference type="EMBL" id="EPB71264.1"/>
    </source>
</evidence>
<feature type="compositionally biased region" description="Polar residues" evidence="5">
    <location>
        <begin position="534"/>
        <end position="544"/>
    </location>
</feature>
<dbReference type="InterPro" id="IPR032691">
    <property type="entry name" value="Mon2/Sec7/BIG1-like_HUS"/>
</dbReference>
<feature type="region of interest" description="Disordered" evidence="5">
    <location>
        <begin position="1878"/>
        <end position="1934"/>
    </location>
</feature>
<feature type="region of interest" description="Disordered" evidence="5">
    <location>
        <begin position="1388"/>
        <end position="1443"/>
    </location>
</feature>
<gene>
    <name evidence="7" type="ORF">ANCCEY_09628</name>
</gene>
<feature type="active site" evidence="4">
    <location>
        <position position="86"/>
    </location>
</feature>
<evidence type="ECO:0000256" key="1">
    <source>
        <dbReference type="ARBA" id="ARBA00011805"/>
    </source>
</evidence>
<dbReference type="InterPro" id="IPR032629">
    <property type="entry name" value="DCB_dom"/>
</dbReference>
<keyword evidence="3" id="KW-0653">Protein transport</keyword>
<evidence type="ECO:0000256" key="2">
    <source>
        <dbReference type="ARBA" id="ARBA00022448"/>
    </source>
</evidence>